<dbReference type="GO" id="GO:0006891">
    <property type="term" value="P:intra-Golgi vesicle-mediated transport"/>
    <property type="evidence" value="ECO:0007669"/>
    <property type="project" value="TreeGrafter"/>
</dbReference>
<comment type="subcellular location">
    <subcellularLocation>
        <location evidence="1">Golgi apparatus membrane</location>
        <topology evidence="1">Peripheral membrane protein</topology>
    </subcellularLocation>
</comment>
<keyword evidence="4" id="KW-0813">Transport</keyword>
<feature type="domain" description="Conserved oligomeric Golgi complex subunit 3 C-terminal" evidence="11">
    <location>
        <begin position="315"/>
        <end position="629"/>
    </location>
</feature>
<accession>A0AA38VTP2</accession>
<feature type="domain" description="Conserved oligomeric Golgi complex subunit 3 N-terminal" evidence="10">
    <location>
        <begin position="151"/>
        <end position="295"/>
    </location>
</feature>
<evidence type="ECO:0000256" key="6">
    <source>
        <dbReference type="ARBA" id="ARBA00023034"/>
    </source>
</evidence>
<evidence type="ECO:0000259" key="11">
    <source>
        <dbReference type="Pfam" id="PF20671"/>
    </source>
</evidence>
<dbReference type="AlphaFoldDB" id="A0AA38VTP2"/>
<dbReference type="EMBL" id="JANBVN010000006">
    <property type="protein sequence ID" value="KAJ9165106.1"/>
    <property type="molecule type" value="Genomic_DNA"/>
</dbReference>
<dbReference type="InterPro" id="IPR007265">
    <property type="entry name" value="COG_su3"/>
</dbReference>
<dbReference type="GO" id="GO:0006886">
    <property type="term" value="P:intracellular protein transport"/>
    <property type="evidence" value="ECO:0007669"/>
    <property type="project" value="InterPro"/>
</dbReference>
<keyword evidence="7" id="KW-0472">Membrane</keyword>
<evidence type="ECO:0000256" key="8">
    <source>
        <dbReference type="ARBA" id="ARBA00031339"/>
    </source>
</evidence>
<evidence type="ECO:0000256" key="1">
    <source>
        <dbReference type="ARBA" id="ARBA00004395"/>
    </source>
</evidence>
<evidence type="ECO:0000256" key="7">
    <source>
        <dbReference type="ARBA" id="ARBA00023136"/>
    </source>
</evidence>
<evidence type="ECO:0000313" key="12">
    <source>
        <dbReference type="EMBL" id="KAJ9165106.1"/>
    </source>
</evidence>
<keyword evidence="13" id="KW-1185">Reference proteome</keyword>
<dbReference type="Proteomes" id="UP001174691">
    <property type="component" value="Unassembled WGS sequence"/>
</dbReference>
<evidence type="ECO:0000256" key="2">
    <source>
        <dbReference type="ARBA" id="ARBA00009936"/>
    </source>
</evidence>
<gene>
    <name evidence="12" type="ORF">NKR19_g721</name>
</gene>
<evidence type="ECO:0000256" key="4">
    <source>
        <dbReference type="ARBA" id="ARBA00022448"/>
    </source>
</evidence>
<evidence type="ECO:0000256" key="5">
    <source>
        <dbReference type="ARBA" id="ARBA00022927"/>
    </source>
</evidence>
<dbReference type="GO" id="GO:0007030">
    <property type="term" value="P:Golgi organization"/>
    <property type="evidence" value="ECO:0007669"/>
    <property type="project" value="TreeGrafter"/>
</dbReference>
<dbReference type="Pfam" id="PF20671">
    <property type="entry name" value="COG3_C"/>
    <property type="match status" value="1"/>
</dbReference>
<evidence type="ECO:0000259" key="10">
    <source>
        <dbReference type="Pfam" id="PF04136"/>
    </source>
</evidence>
<dbReference type="GO" id="GO:0000139">
    <property type="term" value="C:Golgi membrane"/>
    <property type="evidence" value="ECO:0007669"/>
    <property type="project" value="UniProtKB-SubCell"/>
</dbReference>
<dbReference type="GO" id="GO:0006914">
    <property type="term" value="P:autophagy"/>
    <property type="evidence" value="ECO:0007669"/>
    <property type="project" value="TreeGrafter"/>
</dbReference>
<sequence>MYEDSWYSFVPDAQQQHQHKRGASQNLGRRRAESLLQQPNETTNGADAPETLEELFEDDFETNSPPEPTLARRAKSYSDFYDVVKAQLQRDAAQKRKKKTPARRIKKRDVCSIEALDVPQAERVNLTPEEPLLDLYKDQLLQASQQKYQLYHDQLAMTERHLDALLEDTDNALKLLASLSESFDAVEEQTTSFKAQCDDLITEQTRLERLADEVGTDLHYYAYLDNVTRRLNAPGAGRLVEDDAFGEVLENLDSCIAFMMKNSAYRDAEQYLARYQVLMTKALHLLEVGFESRLEKVSAAISPKVAATQSESARHALAYGRFEELISESYSLLPNVRKVVLNAYDRAGNARLGPNFDVYSNTVNSIFQAYLNARDRFIRPTIQHDFDAFKSEAKGASVESAARNLIKQCFERAYSEESLFTRIFSVEPQYNPNPDSVFTVLKSNSRPAANPVNIVPLATSLQSALQPAPLQTICNVVGWVTNEYLLLEYDEDETGFTRHCRELTARLLSEHLWAFTDHAFEAEIDKSITRATVGPEALTIGPMTNGVASSNAYPPIRRALELLVMFDQCMPKDRSQRTASAIPKLLSASLASLSRATARIRSSRNGTDPDLFTIKNLLILKNELVSLEIVPTSHPSAPLSSDHPAGMQHFSQIWESTLSLSSYSVQAGLGFLAGLGSYIPRPFSSHSSPSPNPGGKVDVEEKSESERLDDALRQSIYSFTNRWGGMVHDAKTKKAGAKTLAKVEKELEDVLDRAFANQPEVVGKLKEAVWAAAEGLEREGRRRGR</sequence>
<dbReference type="PANTHER" id="PTHR13302">
    <property type="entry name" value="CONSERVED OLIGOMERIC GOLGI COMPLEX COMPONENT 3"/>
    <property type="match status" value="1"/>
</dbReference>
<feature type="compositionally biased region" description="Basic and acidic residues" evidence="9">
    <location>
        <begin position="697"/>
        <end position="707"/>
    </location>
</feature>
<organism evidence="12 13">
    <name type="scientific">Coniochaeta hoffmannii</name>
    <dbReference type="NCBI Taxonomy" id="91930"/>
    <lineage>
        <taxon>Eukaryota</taxon>
        <taxon>Fungi</taxon>
        <taxon>Dikarya</taxon>
        <taxon>Ascomycota</taxon>
        <taxon>Pezizomycotina</taxon>
        <taxon>Sordariomycetes</taxon>
        <taxon>Sordariomycetidae</taxon>
        <taxon>Coniochaetales</taxon>
        <taxon>Coniochaetaceae</taxon>
        <taxon>Coniochaeta</taxon>
    </lineage>
</organism>
<comment type="similarity">
    <text evidence="2">Belongs to the COG3 family.</text>
</comment>
<feature type="compositionally biased region" description="Polar residues" evidence="9">
    <location>
        <begin position="35"/>
        <end position="45"/>
    </location>
</feature>
<protein>
    <recommendedName>
        <fullName evidence="3">Conserved oligomeric Golgi complex subunit 3</fullName>
    </recommendedName>
    <alternativeName>
        <fullName evidence="8">Component of oligomeric Golgi complex 3</fullName>
    </alternativeName>
</protein>
<reference evidence="12" key="1">
    <citation type="submission" date="2022-07" db="EMBL/GenBank/DDBJ databases">
        <title>Fungi with potential for degradation of polypropylene.</title>
        <authorList>
            <person name="Gostincar C."/>
        </authorList>
    </citation>
    <scope>NUCLEOTIDE SEQUENCE</scope>
    <source>
        <strain evidence="12">EXF-13287</strain>
    </source>
</reference>
<comment type="caution">
    <text evidence="12">The sequence shown here is derived from an EMBL/GenBank/DDBJ whole genome shotgun (WGS) entry which is preliminary data.</text>
</comment>
<proteinExistence type="inferred from homology"/>
<dbReference type="GO" id="GO:0017119">
    <property type="term" value="C:Golgi transport complex"/>
    <property type="evidence" value="ECO:0007669"/>
    <property type="project" value="TreeGrafter"/>
</dbReference>
<feature type="region of interest" description="Disordered" evidence="9">
    <location>
        <begin position="683"/>
        <end position="707"/>
    </location>
</feature>
<dbReference type="PANTHER" id="PTHR13302:SF8">
    <property type="entry name" value="CONSERVED OLIGOMERIC GOLGI COMPLEX SUBUNIT 3"/>
    <property type="match status" value="1"/>
</dbReference>
<dbReference type="InterPro" id="IPR048320">
    <property type="entry name" value="COG3_N"/>
</dbReference>
<feature type="region of interest" description="Disordered" evidence="9">
    <location>
        <begin position="12"/>
        <end position="50"/>
    </location>
</feature>
<evidence type="ECO:0000256" key="3">
    <source>
        <dbReference type="ARBA" id="ARBA00020976"/>
    </source>
</evidence>
<dbReference type="GO" id="GO:0005801">
    <property type="term" value="C:cis-Golgi network"/>
    <property type="evidence" value="ECO:0007669"/>
    <property type="project" value="InterPro"/>
</dbReference>
<keyword evidence="5" id="KW-0653">Protein transport</keyword>
<dbReference type="InterPro" id="IPR048685">
    <property type="entry name" value="COG3_C"/>
</dbReference>
<name>A0AA38VTP2_9PEZI</name>
<evidence type="ECO:0000313" key="13">
    <source>
        <dbReference type="Proteomes" id="UP001174691"/>
    </source>
</evidence>
<dbReference type="Pfam" id="PF04136">
    <property type="entry name" value="COG3_N"/>
    <property type="match status" value="1"/>
</dbReference>
<evidence type="ECO:0000256" key="9">
    <source>
        <dbReference type="SAM" id="MobiDB-lite"/>
    </source>
</evidence>
<keyword evidence="6" id="KW-0333">Golgi apparatus</keyword>